<dbReference type="EMBL" id="KL197734">
    <property type="protein sequence ID" value="KDQ53368.1"/>
    <property type="molecule type" value="Genomic_DNA"/>
</dbReference>
<dbReference type="Proteomes" id="UP000027265">
    <property type="component" value="Unassembled WGS sequence"/>
</dbReference>
<dbReference type="HOGENOM" id="CLU_1695738_0_0_1"/>
<proteinExistence type="predicted"/>
<organism evidence="1 2">
    <name type="scientific">Jaapia argillacea MUCL 33604</name>
    <dbReference type="NCBI Taxonomy" id="933084"/>
    <lineage>
        <taxon>Eukaryota</taxon>
        <taxon>Fungi</taxon>
        <taxon>Dikarya</taxon>
        <taxon>Basidiomycota</taxon>
        <taxon>Agaricomycotina</taxon>
        <taxon>Agaricomycetes</taxon>
        <taxon>Agaricomycetidae</taxon>
        <taxon>Jaapiales</taxon>
        <taxon>Jaapiaceae</taxon>
        <taxon>Jaapia</taxon>
    </lineage>
</organism>
<gene>
    <name evidence="1" type="ORF">JAAARDRAFT_433856</name>
</gene>
<dbReference type="InParanoid" id="A0A067PEM8"/>
<keyword evidence="2" id="KW-1185">Reference proteome</keyword>
<accession>A0A067PEM8</accession>
<dbReference type="AlphaFoldDB" id="A0A067PEM8"/>
<sequence>MRPQVADGRRGCGLSMTIPTLRVAGVSAPLRFQILICAHIPKPPQLWRDWQSSTPKTTERPQDHCHLFQTSRWQRVVQSSSHRSPSLSSHMHTHRPIPLRIPLSHDSGKPSYDSSLESWAQSPFFNFSDLRRPSFVDQCLLMNFKIGREEWSDWG</sequence>
<evidence type="ECO:0000313" key="2">
    <source>
        <dbReference type="Proteomes" id="UP000027265"/>
    </source>
</evidence>
<name>A0A067PEM8_9AGAM</name>
<reference evidence="2" key="1">
    <citation type="journal article" date="2014" name="Proc. Natl. Acad. Sci. U.S.A.">
        <title>Extensive sampling of basidiomycete genomes demonstrates inadequacy of the white-rot/brown-rot paradigm for wood decay fungi.</title>
        <authorList>
            <person name="Riley R."/>
            <person name="Salamov A.A."/>
            <person name="Brown D.W."/>
            <person name="Nagy L.G."/>
            <person name="Floudas D."/>
            <person name="Held B.W."/>
            <person name="Levasseur A."/>
            <person name="Lombard V."/>
            <person name="Morin E."/>
            <person name="Otillar R."/>
            <person name="Lindquist E.A."/>
            <person name="Sun H."/>
            <person name="LaButti K.M."/>
            <person name="Schmutz J."/>
            <person name="Jabbour D."/>
            <person name="Luo H."/>
            <person name="Baker S.E."/>
            <person name="Pisabarro A.G."/>
            <person name="Walton J.D."/>
            <person name="Blanchette R.A."/>
            <person name="Henrissat B."/>
            <person name="Martin F."/>
            <person name="Cullen D."/>
            <person name="Hibbett D.S."/>
            <person name="Grigoriev I.V."/>
        </authorList>
    </citation>
    <scope>NUCLEOTIDE SEQUENCE [LARGE SCALE GENOMIC DNA]</scope>
    <source>
        <strain evidence="2">MUCL 33604</strain>
    </source>
</reference>
<protein>
    <submittedName>
        <fullName evidence="1">Uncharacterized protein</fullName>
    </submittedName>
</protein>
<evidence type="ECO:0000313" key="1">
    <source>
        <dbReference type="EMBL" id="KDQ53368.1"/>
    </source>
</evidence>